<proteinExistence type="predicted"/>
<evidence type="ECO:0008006" key="3">
    <source>
        <dbReference type="Google" id="ProtNLM"/>
    </source>
</evidence>
<dbReference type="Proteomes" id="UP000265800">
    <property type="component" value="Unassembled WGS sequence"/>
</dbReference>
<dbReference type="EMBL" id="QWKZ01000014">
    <property type="protein sequence ID" value="RIH88259.1"/>
    <property type="molecule type" value="Genomic_DNA"/>
</dbReference>
<gene>
    <name evidence="1" type="ORF">Mlute_00675</name>
</gene>
<name>A0A399EZ03_9DEIN</name>
<protein>
    <recommendedName>
        <fullName evidence="3">CRISPR-associated protein Cas5</fullName>
    </recommendedName>
</protein>
<reference evidence="1 2" key="1">
    <citation type="submission" date="2018-08" db="EMBL/GenBank/DDBJ databases">
        <title>Meiothermus luteus KCTC 52599 genome sequencing project.</title>
        <authorList>
            <person name="Da Costa M.S."/>
            <person name="Albuquerque L."/>
            <person name="Raposo P."/>
            <person name="Froufe H.J.C."/>
            <person name="Barroso C.S."/>
            <person name="Egas C."/>
        </authorList>
    </citation>
    <scope>NUCLEOTIDE SEQUENCE [LARGE SCALE GENOMIC DNA]</scope>
    <source>
        <strain evidence="1 2">KCTC 52599</strain>
    </source>
</reference>
<organism evidence="1 2">
    <name type="scientific">Meiothermus luteus</name>
    <dbReference type="NCBI Taxonomy" id="2026184"/>
    <lineage>
        <taxon>Bacteria</taxon>
        <taxon>Thermotogati</taxon>
        <taxon>Deinococcota</taxon>
        <taxon>Deinococci</taxon>
        <taxon>Thermales</taxon>
        <taxon>Thermaceae</taxon>
        <taxon>Meiothermus</taxon>
    </lineage>
</organism>
<dbReference type="AlphaFoldDB" id="A0A399EZ03"/>
<comment type="caution">
    <text evidence="1">The sequence shown here is derived from an EMBL/GenBank/DDBJ whole genome shotgun (WGS) entry which is preliminary data.</text>
</comment>
<keyword evidence="2" id="KW-1185">Reference proteome</keyword>
<sequence>MLDIASYPFVPPSTLSGFLYRLWRYATSTTKSEGPDFLETGLRDSPFYYLPKPLISLGAYSERIKPVPHRTKRHGTKGFASKTRSALVTADMEAPQLHSWEYLLEEHFVGYVLCQEKEPLEALVAPFRSENETLPYGGKLGKEGYAYLEFVSPVLSFRSERGRAEPRTLITLEEAINGATQGELNFSVYTLYKPVWEGVGNWQDPAPIKGFEQFPMAFPEGGQMETDWWVAEGFRVPQSLVEVWS</sequence>
<accession>A0A399EZ03</accession>
<evidence type="ECO:0000313" key="1">
    <source>
        <dbReference type="EMBL" id="RIH88259.1"/>
    </source>
</evidence>
<evidence type="ECO:0000313" key="2">
    <source>
        <dbReference type="Proteomes" id="UP000265800"/>
    </source>
</evidence>